<reference evidence="4" key="1">
    <citation type="submission" date="2018-05" db="EMBL/GenBank/DDBJ databases">
        <authorList>
            <person name="Liu B.-T."/>
        </authorList>
    </citation>
    <scope>NUCLEOTIDE SEQUENCE [LARGE SCALE GENOMIC DNA]</scope>
    <source>
        <strain evidence="4">WD6-1</strain>
    </source>
</reference>
<dbReference type="PANTHER" id="PTHR36698:SF2">
    <property type="entry name" value="MCE_MLAD DOMAIN-CONTAINING PROTEIN"/>
    <property type="match status" value="1"/>
</dbReference>
<keyword evidence="4" id="KW-1185">Reference proteome</keyword>
<dbReference type="EMBL" id="QEXV01000004">
    <property type="protein sequence ID" value="PWE17070.1"/>
    <property type="molecule type" value="Genomic_DNA"/>
</dbReference>
<name>A0A2U2BSV2_9PROT</name>
<dbReference type="AlphaFoldDB" id="A0A2U2BSV2"/>
<gene>
    <name evidence="3" type="ORF">DDZ18_10235</name>
</gene>
<evidence type="ECO:0000313" key="4">
    <source>
        <dbReference type="Proteomes" id="UP000245168"/>
    </source>
</evidence>
<organism evidence="3 4">
    <name type="scientific">Marinicauda salina</name>
    <dbReference type="NCBI Taxonomy" id="2135793"/>
    <lineage>
        <taxon>Bacteria</taxon>
        <taxon>Pseudomonadati</taxon>
        <taxon>Pseudomonadota</taxon>
        <taxon>Alphaproteobacteria</taxon>
        <taxon>Maricaulales</taxon>
        <taxon>Maricaulaceae</taxon>
        <taxon>Marinicauda</taxon>
    </lineage>
</organism>
<keyword evidence="1" id="KW-0472">Membrane</keyword>
<dbReference type="Proteomes" id="UP000245168">
    <property type="component" value="Unassembled WGS sequence"/>
</dbReference>
<feature type="transmembrane region" description="Helical" evidence="1">
    <location>
        <begin position="6"/>
        <end position="28"/>
    </location>
</feature>
<dbReference type="InterPro" id="IPR003399">
    <property type="entry name" value="Mce/MlaD"/>
</dbReference>
<feature type="domain" description="Mce/MlaD" evidence="2">
    <location>
        <begin position="40"/>
        <end position="116"/>
    </location>
</feature>
<dbReference type="Pfam" id="PF02470">
    <property type="entry name" value="MlaD"/>
    <property type="match status" value="1"/>
</dbReference>
<proteinExistence type="predicted"/>
<dbReference type="PANTHER" id="PTHR36698">
    <property type="entry name" value="BLL5892 PROTEIN"/>
    <property type="match status" value="1"/>
</dbReference>
<accession>A0A2U2BSV2</accession>
<evidence type="ECO:0000313" key="3">
    <source>
        <dbReference type="EMBL" id="PWE17070.1"/>
    </source>
</evidence>
<sequence length="318" mass="34744">METKAHHALVGFFVVFLATAGLFFFLWLAQVSFDREFKEYDVVFEGPVRGLRTASEVRFNGIQVGEVTDLGLNPENPGEVIARIRVDETTPVKADSFAQLEPQGLTGLSYIQVSSGSPGAELLEGRPGDRPPRIYARQAQLEGLVEGGETLLENAQIVATRVTRLLSDQNLESFTNTMNNLETLSAQLAENDEMITEMRSAIRRFDQAAVDIQAAAAEIEQFGVTTEAFLIDEVGPMVEETEAASIAVNQASTETYESVLRLRPHVEAFAEEGLGDLTAAAGDLRRLVSVLERIAVELEEDPAGFVGRSRGEEVEVPQ</sequence>
<evidence type="ECO:0000259" key="2">
    <source>
        <dbReference type="Pfam" id="PF02470"/>
    </source>
</evidence>
<dbReference type="OrthoDB" id="9808689at2"/>
<evidence type="ECO:0000256" key="1">
    <source>
        <dbReference type="SAM" id="Phobius"/>
    </source>
</evidence>
<dbReference type="RefSeq" id="WP_109253294.1">
    <property type="nucleotide sequence ID" value="NZ_QEXV01000004.1"/>
</dbReference>
<comment type="caution">
    <text evidence="3">The sequence shown here is derived from an EMBL/GenBank/DDBJ whole genome shotgun (WGS) entry which is preliminary data.</text>
</comment>
<protein>
    <submittedName>
        <fullName evidence="3">MCE family protein</fullName>
    </submittedName>
</protein>
<keyword evidence="1" id="KW-1133">Transmembrane helix</keyword>
<keyword evidence="1" id="KW-0812">Transmembrane</keyword>